<evidence type="ECO:0000313" key="2">
    <source>
        <dbReference type="Proteomes" id="UP000059074"/>
    </source>
</evidence>
<dbReference type="STRING" id="121290.APY04_2573"/>
<protein>
    <submittedName>
        <fullName evidence="1">Uncharacterized protein</fullName>
    </submittedName>
</protein>
<dbReference type="Proteomes" id="UP000059074">
    <property type="component" value="Unassembled WGS sequence"/>
</dbReference>
<proteinExistence type="predicted"/>
<sequence length="45" mass="4883">MGTPAALRILGVHEAGRSRCAAGFSELLSFHHSQTGFSTRRHHPP</sequence>
<keyword evidence="2" id="KW-1185">Reference proteome</keyword>
<name>A0A109BC15_HYPSL</name>
<evidence type="ECO:0000313" key="1">
    <source>
        <dbReference type="EMBL" id="KWT65986.1"/>
    </source>
</evidence>
<comment type="caution">
    <text evidence="1">The sequence shown here is derived from an EMBL/GenBank/DDBJ whole genome shotgun (WGS) entry which is preliminary data.</text>
</comment>
<gene>
    <name evidence="1" type="ORF">APY04_2573</name>
</gene>
<dbReference type="EMBL" id="LMTR01000074">
    <property type="protein sequence ID" value="KWT65986.1"/>
    <property type="molecule type" value="Genomic_DNA"/>
</dbReference>
<dbReference type="AlphaFoldDB" id="A0A109BC15"/>
<dbReference type="PATRIC" id="fig|121290.4.peg.1444"/>
<organism evidence="1 2">
    <name type="scientific">Hyphomicrobium sulfonivorans</name>
    <dbReference type="NCBI Taxonomy" id="121290"/>
    <lineage>
        <taxon>Bacteria</taxon>
        <taxon>Pseudomonadati</taxon>
        <taxon>Pseudomonadota</taxon>
        <taxon>Alphaproteobacteria</taxon>
        <taxon>Hyphomicrobiales</taxon>
        <taxon>Hyphomicrobiaceae</taxon>
        <taxon>Hyphomicrobium</taxon>
    </lineage>
</organism>
<accession>A0A109BC15</accession>
<reference evidence="1 2" key="1">
    <citation type="submission" date="2015-10" db="EMBL/GenBank/DDBJ databases">
        <title>Transcriptomic analysis of a linuron degrading triple-species bacterial consortium.</title>
        <authorList>
            <person name="Albers P."/>
        </authorList>
    </citation>
    <scope>NUCLEOTIDE SEQUENCE [LARGE SCALE GENOMIC DNA]</scope>
    <source>
        <strain evidence="1 2">WDL6</strain>
    </source>
</reference>